<organism evidence="1 2">
    <name type="scientific">Melastoma candidum</name>
    <dbReference type="NCBI Taxonomy" id="119954"/>
    <lineage>
        <taxon>Eukaryota</taxon>
        <taxon>Viridiplantae</taxon>
        <taxon>Streptophyta</taxon>
        <taxon>Embryophyta</taxon>
        <taxon>Tracheophyta</taxon>
        <taxon>Spermatophyta</taxon>
        <taxon>Magnoliopsida</taxon>
        <taxon>eudicotyledons</taxon>
        <taxon>Gunneridae</taxon>
        <taxon>Pentapetalae</taxon>
        <taxon>rosids</taxon>
        <taxon>malvids</taxon>
        <taxon>Myrtales</taxon>
        <taxon>Melastomataceae</taxon>
        <taxon>Melastomatoideae</taxon>
        <taxon>Melastomateae</taxon>
        <taxon>Melastoma</taxon>
    </lineage>
</organism>
<evidence type="ECO:0000313" key="2">
    <source>
        <dbReference type="Proteomes" id="UP001057402"/>
    </source>
</evidence>
<name>A0ACB9MS45_9MYRT</name>
<gene>
    <name evidence="1" type="ORF">MLD38_031627</name>
</gene>
<sequence length="314" mass="35253">MATLTVPPALTGPRDDAAQLHSAFKGLGCDTAAVINILAHRDATQRGLIQVEYRMMYNKDLLQRLESELTGNLESAVLLWMYDPAGRDAVILRRAFLSTNMSAINEVICSRTPSQIQMIKQQYLARFQAYLEHDIENSTSGDHKKLLLAYISMPRYEGFEVDQAAAQQDAKTLYKAGEKRFGTDEKTFIQTFSSRSSAQLAAIDVAYNNLYGHSLKKAVKKETSGYFEQALLTILQCSVNPAKYFAKVLYKAMKGLGTDDSTLKRVIVTRTEIDMQYIKAEYKKKYKKTLNDAVHSETSGNYRSFLLALLGPNQ</sequence>
<protein>
    <submittedName>
        <fullName evidence="1">Uncharacterized protein</fullName>
    </submittedName>
</protein>
<reference evidence="2" key="1">
    <citation type="journal article" date="2023" name="Front. Plant Sci.">
        <title>Chromosomal-level genome assembly of Melastoma candidum provides insights into trichome evolution.</title>
        <authorList>
            <person name="Zhong Y."/>
            <person name="Wu W."/>
            <person name="Sun C."/>
            <person name="Zou P."/>
            <person name="Liu Y."/>
            <person name="Dai S."/>
            <person name="Zhou R."/>
        </authorList>
    </citation>
    <scope>NUCLEOTIDE SEQUENCE [LARGE SCALE GENOMIC DNA]</scope>
</reference>
<dbReference type="Proteomes" id="UP001057402">
    <property type="component" value="Chromosome 9"/>
</dbReference>
<proteinExistence type="predicted"/>
<dbReference type="EMBL" id="CM042888">
    <property type="protein sequence ID" value="KAI4326299.1"/>
    <property type="molecule type" value="Genomic_DNA"/>
</dbReference>
<evidence type="ECO:0000313" key="1">
    <source>
        <dbReference type="EMBL" id="KAI4326299.1"/>
    </source>
</evidence>
<accession>A0ACB9MS45</accession>
<keyword evidence="2" id="KW-1185">Reference proteome</keyword>
<comment type="caution">
    <text evidence="1">The sequence shown here is derived from an EMBL/GenBank/DDBJ whole genome shotgun (WGS) entry which is preliminary data.</text>
</comment>